<dbReference type="Gene3D" id="3.40.710.10">
    <property type="entry name" value="DD-peptidase/beta-lactamase superfamily"/>
    <property type="match status" value="1"/>
</dbReference>
<keyword evidence="3" id="KW-0328">Glycosyltransferase</keyword>
<keyword evidence="6" id="KW-0511">Multifunctional enzyme</keyword>
<accession>A0ABP8TW68</accession>
<dbReference type="PANTHER" id="PTHR32282">
    <property type="entry name" value="BINDING PROTEIN TRANSPEPTIDASE, PUTATIVE-RELATED"/>
    <property type="match status" value="1"/>
</dbReference>
<evidence type="ECO:0000259" key="11">
    <source>
        <dbReference type="Pfam" id="PF00912"/>
    </source>
</evidence>
<protein>
    <submittedName>
        <fullName evidence="12">Transglycosylase domain-containing protein</fullName>
    </submittedName>
</protein>
<dbReference type="Proteomes" id="UP001500212">
    <property type="component" value="Unassembled WGS sequence"/>
</dbReference>
<evidence type="ECO:0000256" key="2">
    <source>
        <dbReference type="ARBA" id="ARBA00022670"/>
    </source>
</evidence>
<keyword evidence="2" id="KW-0645">Protease</keyword>
<dbReference type="InterPro" id="IPR023346">
    <property type="entry name" value="Lysozyme-like_dom_sf"/>
</dbReference>
<evidence type="ECO:0000256" key="7">
    <source>
        <dbReference type="ARBA" id="ARBA00034000"/>
    </source>
</evidence>
<dbReference type="Pfam" id="PF00905">
    <property type="entry name" value="Transpeptidase"/>
    <property type="match status" value="1"/>
</dbReference>
<evidence type="ECO:0000313" key="13">
    <source>
        <dbReference type="Proteomes" id="UP001500212"/>
    </source>
</evidence>
<evidence type="ECO:0000259" key="10">
    <source>
        <dbReference type="Pfam" id="PF00905"/>
    </source>
</evidence>
<sequence length="735" mass="80234">MSICMIGVAYAMVKVPKINADVQEQGTTIYWGGSAKNPQVLGRIGASRQILPDLSKVSKPMQAAALAAEDRKFYHEAAISPTGIARAVYNNVSGGDTQGGSTITQQYVKNAYLSPNRTFTRKFKEIFIAVKVNKQVSKDQILLNYLNTIYFGAPTKDMTGAYSVETAAQIWFGHSASQLTVPEAAILASNIKQPGYYTPASKGQQRTDTMERYNWVLQGMRTMGNISDADLAKYQNHLPKVKKTASSAYRGQNGYLLQRITNVLRNSMGFTDTDLNTKGLKIYTTWRKDLQDKAVAAVEPKLKGLPSDTRAGLVTIDPNTGEVLAAYGGHDYSKRQQDDAFYSTVQVGSSFKPYVLATAIKNGIGLKSMFDARAPQYFTTDGESVPKGTSGAMTVVNDEGNTNEVVDLIKATQMSYNTVYVPLGFKAGSQDVFDLAEKAGLPADSMKHQLNQGGFFLGQADMSPLAQAGGYATIANDGEYIRPHIIRKVLDSKGAPYKPEKWQHYVTKHEAFSKDVARDTQYAMQSVVKYPGTGYRAALPGREVAGKTGTTSKNMAAWFVGFTPKQYVTSVAMWRYRDKQHKFLPLQNIGGLSHVNGGDFPARIWHDFMSSALENKPVTHFEGPVYKGDTQRFATPSPTATTPTPTMTPTCRPDQDPAVDDCKPRKTPNPNDTKHCDRFPTPDCPNHSQSPGPGTTCKPWDVNCTSPSTDPGGPPGKHGNTAQDVQGQAARPLKD</sequence>
<dbReference type="InterPro" id="IPR036950">
    <property type="entry name" value="PBP_transglycosylase"/>
</dbReference>
<reference evidence="13" key="1">
    <citation type="journal article" date="2019" name="Int. J. Syst. Evol. Microbiol.">
        <title>The Global Catalogue of Microorganisms (GCM) 10K type strain sequencing project: providing services to taxonomists for standard genome sequencing and annotation.</title>
        <authorList>
            <consortium name="The Broad Institute Genomics Platform"/>
            <consortium name="The Broad Institute Genome Sequencing Center for Infectious Disease"/>
            <person name="Wu L."/>
            <person name="Ma J."/>
        </authorList>
    </citation>
    <scope>NUCLEOTIDE SEQUENCE [LARGE SCALE GENOMIC DNA]</scope>
    <source>
        <strain evidence="13">JCM 17938</strain>
    </source>
</reference>
<evidence type="ECO:0000256" key="6">
    <source>
        <dbReference type="ARBA" id="ARBA00023268"/>
    </source>
</evidence>
<dbReference type="EMBL" id="BAABHJ010000040">
    <property type="protein sequence ID" value="GAA4618025.1"/>
    <property type="molecule type" value="Genomic_DNA"/>
</dbReference>
<dbReference type="Gene3D" id="1.10.3810.10">
    <property type="entry name" value="Biosynthetic peptidoglycan transglycosylase-like"/>
    <property type="match status" value="1"/>
</dbReference>
<dbReference type="InterPro" id="IPR050396">
    <property type="entry name" value="Glycosyltr_51/Transpeptidase"/>
</dbReference>
<feature type="domain" description="Glycosyl transferase family 51" evidence="11">
    <location>
        <begin position="40"/>
        <end position="220"/>
    </location>
</feature>
<evidence type="ECO:0000256" key="9">
    <source>
        <dbReference type="SAM" id="MobiDB-lite"/>
    </source>
</evidence>
<dbReference type="InterPro" id="IPR001460">
    <property type="entry name" value="PCN-bd_Tpept"/>
</dbReference>
<comment type="catalytic activity">
    <reaction evidence="7">
        <text>Preferential cleavage: (Ac)2-L-Lys-D-Ala-|-D-Ala. Also transpeptidation of peptidyl-alanyl moieties that are N-acyl substituents of D-alanine.</text>
        <dbReference type="EC" id="3.4.16.4"/>
    </reaction>
</comment>
<keyword evidence="1" id="KW-0121">Carboxypeptidase</keyword>
<feature type="compositionally biased region" description="Low complexity" evidence="9">
    <location>
        <begin position="635"/>
        <end position="650"/>
    </location>
</feature>
<evidence type="ECO:0000256" key="4">
    <source>
        <dbReference type="ARBA" id="ARBA00022679"/>
    </source>
</evidence>
<dbReference type="Pfam" id="PF00912">
    <property type="entry name" value="Transgly"/>
    <property type="match status" value="1"/>
</dbReference>
<organism evidence="12 13">
    <name type="scientific">Actinoallomurus liliacearum</name>
    <dbReference type="NCBI Taxonomy" id="1080073"/>
    <lineage>
        <taxon>Bacteria</taxon>
        <taxon>Bacillati</taxon>
        <taxon>Actinomycetota</taxon>
        <taxon>Actinomycetes</taxon>
        <taxon>Streptosporangiales</taxon>
        <taxon>Thermomonosporaceae</taxon>
        <taxon>Actinoallomurus</taxon>
    </lineage>
</organism>
<feature type="region of interest" description="Disordered" evidence="9">
    <location>
        <begin position="623"/>
        <end position="735"/>
    </location>
</feature>
<comment type="catalytic activity">
    <reaction evidence="8">
        <text>[GlcNAc-(1-&gt;4)-Mur2Ac(oyl-L-Ala-gamma-D-Glu-L-Lys-D-Ala-D-Ala)](n)-di-trans,octa-cis-undecaprenyl diphosphate + beta-D-GlcNAc-(1-&gt;4)-Mur2Ac(oyl-L-Ala-gamma-D-Glu-L-Lys-D-Ala-D-Ala)-di-trans,octa-cis-undecaprenyl diphosphate = [GlcNAc-(1-&gt;4)-Mur2Ac(oyl-L-Ala-gamma-D-Glu-L-Lys-D-Ala-D-Ala)](n+1)-di-trans,octa-cis-undecaprenyl diphosphate + di-trans,octa-cis-undecaprenyl diphosphate + H(+)</text>
        <dbReference type="Rhea" id="RHEA:23708"/>
        <dbReference type="Rhea" id="RHEA-COMP:9602"/>
        <dbReference type="Rhea" id="RHEA-COMP:9603"/>
        <dbReference type="ChEBI" id="CHEBI:15378"/>
        <dbReference type="ChEBI" id="CHEBI:58405"/>
        <dbReference type="ChEBI" id="CHEBI:60033"/>
        <dbReference type="ChEBI" id="CHEBI:78435"/>
        <dbReference type="EC" id="2.4.99.28"/>
    </reaction>
</comment>
<proteinExistence type="predicted"/>
<gene>
    <name evidence="12" type="ORF">GCM10023195_80740</name>
</gene>
<dbReference type="InterPro" id="IPR012338">
    <property type="entry name" value="Beta-lactam/transpept-like"/>
</dbReference>
<evidence type="ECO:0000256" key="8">
    <source>
        <dbReference type="ARBA" id="ARBA00049902"/>
    </source>
</evidence>
<evidence type="ECO:0000313" key="12">
    <source>
        <dbReference type="EMBL" id="GAA4618025.1"/>
    </source>
</evidence>
<evidence type="ECO:0000256" key="3">
    <source>
        <dbReference type="ARBA" id="ARBA00022676"/>
    </source>
</evidence>
<dbReference type="InterPro" id="IPR001264">
    <property type="entry name" value="Glyco_trans_51"/>
</dbReference>
<keyword evidence="5" id="KW-0378">Hydrolase</keyword>
<comment type="caution">
    <text evidence="12">The sequence shown here is derived from an EMBL/GenBank/DDBJ whole genome shotgun (WGS) entry which is preliminary data.</text>
</comment>
<evidence type="ECO:0000256" key="1">
    <source>
        <dbReference type="ARBA" id="ARBA00022645"/>
    </source>
</evidence>
<evidence type="ECO:0000256" key="5">
    <source>
        <dbReference type="ARBA" id="ARBA00022801"/>
    </source>
</evidence>
<feature type="domain" description="Penicillin-binding protein transpeptidase" evidence="10">
    <location>
        <begin position="313"/>
        <end position="568"/>
    </location>
</feature>
<dbReference type="SUPFAM" id="SSF53955">
    <property type="entry name" value="Lysozyme-like"/>
    <property type="match status" value="1"/>
</dbReference>
<dbReference type="SUPFAM" id="SSF56601">
    <property type="entry name" value="beta-lactamase/transpeptidase-like"/>
    <property type="match status" value="1"/>
</dbReference>
<keyword evidence="4" id="KW-0808">Transferase</keyword>
<dbReference type="RefSeq" id="WP_345366236.1">
    <property type="nucleotide sequence ID" value="NZ_BAABHJ010000040.1"/>
</dbReference>
<name>A0ABP8TW68_9ACTN</name>
<dbReference type="PANTHER" id="PTHR32282:SF34">
    <property type="entry name" value="PENICILLIN-BINDING PROTEIN 1A"/>
    <property type="match status" value="1"/>
</dbReference>
<keyword evidence="13" id="KW-1185">Reference proteome</keyword>